<evidence type="ECO:0000256" key="11">
    <source>
        <dbReference type="ARBA" id="ARBA00031350"/>
    </source>
</evidence>
<evidence type="ECO:0000256" key="7">
    <source>
        <dbReference type="ARBA" id="ARBA00022679"/>
    </source>
</evidence>
<comment type="subcellular location">
    <subcellularLocation>
        <location evidence="1">Cytoplasm</location>
    </subcellularLocation>
</comment>
<keyword evidence="7 12" id="KW-0808">Transferase</keyword>
<dbReference type="RefSeq" id="WP_084527463.1">
    <property type="nucleotide sequence ID" value="NZ_FQUP01000003.1"/>
</dbReference>
<dbReference type="PROSITE" id="PS01279">
    <property type="entry name" value="PCMT"/>
    <property type="match status" value="1"/>
</dbReference>
<accession>A0A1M5GMM7</accession>
<dbReference type="GO" id="GO:0005737">
    <property type="term" value="C:cytoplasm"/>
    <property type="evidence" value="ECO:0007669"/>
    <property type="project" value="UniProtKB-SubCell"/>
</dbReference>
<dbReference type="GO" id="GO:0032259">
    <property type="term" value="P:methylation"/>
    <property type="evidence" value="ECO:0007669"/>
    <property type="project" value="UniProtKB-KW"/>
</dbReference>
<evidence type="ECO:0000256" key="1">
    <source>
        <dbReference type="ARBA" id="ARBA00004496"/>
    </source>
</evidence>
<dbReference type="GO" id="GO:0004719">
    <property type="term" value="F:protein-L-isoaspartate (D-aspartate) O-methyltransferase activity"/>
    <property type="evidence" value="ECO:0007669"/>
    <property type="project" value="UniProtKB-EC"/>
</dbReference>
<dbReference type="PANTHER" id="PTHR11579:SF0">
    <property type="entry name" value="PROTEIN-L-ISOASPARTATE(D-ASPARTATE) O-METHYLTRANSFERASE"/>
    <property type="match status" value="1"/>
</dbReference>
<name>A0A1M5GMM7_9HYPH</name>
<dbReference type="AlphaFoldDB" id="A0A1M5GMM7"/>
<dbReference type="Pfam" id="PF01135">
    <property type="entry name" value="PCMT"/>
    <property type="match status" value="1"/>
</dbReference>
<evidence type="ECO:0000256" key="2">
    <source>
        <dbReference type="ARBA" id="ARBA00005369"/>
    </source>
</evidence>
<evidence type="ECO:0000256" key="9">
    <source>
        <dbReference type="ARBA" id="ARBA00030757"/>
    </source>
</evidence>
<reference evidence="12 13" key="1">
    <citation type="submission" date="2016-11" db="EMBL/GenBank/DDBJ databases">
        <authorList>
            <person name="Jaros S."/>
            <person name="Januszkiewicz K."/>
            <person name="Wedrychowicz H."/>
        </authorList>
    </citation>
    <scope>NUCLEOTIDE SEQUENCE [LARGE SCALE GENOMIC DNA]</scope>
    <source>
        <strain evidence="12 13">DSM 19436</strain>
    </source>
</reference>
<evidence type="ECO:0000256" key="5">
    <source>
        <dbReference type="ARBA" id="ARBA00022490"/>
    </source>
</evidence>
<sequence length="229" mass="24918">MALGAVQFYPADDFDDGSRIPIAEFLLRLRQIGIVDRQILAALEAVPRSLFLDGDARHGPLFAERPQPIACGQQNTPPIIVAHVLKALALSGRERVLDVGTGTGYLAAVLSMTARHVYTMERFRTLAGAADARFAAIRSDSITAVFGDGIHGWSEKAPFDRIVTMASAPQPPKYLIDQLAPHGIMIMPVGPADGLQMLTRFKRVDRVIESEPISPVRFVPMIPGKAVRL</sequence>
<comment type="similarity">
    <text evidence="2">Belongs to the methyltransferase superfamily. L-isoaspartyl/D-aspartyl protein methyltransferase family.</text>
</comment>
<dbReference type="SUPFAM" id="SSF53335">
    <property type="entry name" value="S-adenosyl-L-methionine-dependent methyltransferases"/>
    <property type="match status" value="1"/>
</dbReference>
<gene>
    <name evidence="12" type="ORF">SAMN02745157_3460</name>
</gene>
<evidence type="ECO:0000256" key="4">
    <source>
        <dbReference type="ARBA" id="ARBA00013346"/>
    </source>
</evidence>
<dbReference type="Gene3D" id="3.40.50.150">
    <property type="entry name" value="Vaccinia Virus protein VP39"/>
    <property type="match status" value="1"/>
</dbReference>
<dbReference type="NCBIfam" id="NF001453">
    <property type="entry name" value="PRK00312.1"/>
    <property type="match status" value="1"/>
</dbReference>
<organism evidence="12 13">
    <name type="scientific">Kaistia soli DSM 19436</name>
    <dbReference type="NCBI Taxonomy" id="1122133"/>
    <lineage>
        <taxon>Bacteria</taxon>
        <taxon>Pseudomonadati</taxon>
        <taxon>Pseudomonadota</taxon>
        <taxon>Alphaproteobacteria</taxon>
        <taxon>Hyphomicrobiales</taxon>
        <taxon>Kaistiaceae</taxon>
        <taxon>Kaistia</taxon>
    </lineage>
</organism>
<evidence type="ECO:0000313" key="13">
    <source>
        <dbReference type="Proteomes" id="UP000184485"/>
    </source>
</evidence>
<dbReference type="OrthoDB" id="9810066at2"/>
<dbReference type="PANTHER" id="PTHR11579">
    <property type="entry name" value="PROTEIN-L-ISOASPARTATE O-METHYLTRANSFERASE"/>
    <property type="match status" value="1"/>
</dbReference>
<evidence type="ECO:0000313" key="12">
    <source>
        <dbReference type="EMBL" id="SHG04995.1"/>
    </source>
</evidence>
<keyword evidence="6 12" id="KW-0489">Methyltransferase</keyword>
<evidence type="ECO:0000256" key="8">
    <source>
        <dbReference type="ARBA" id="ARBA00022691"/>
    </source>
</evidence>
<keyword evidence="8" id="KW-0949">S-adenosyl-L-methionine</keyword>
<dbReference type="STRING" id="1122133.SAMN02745157_3460"/>
<proteinExistence type="inferred from homology"/>
<evidence type="ECO:0000256" key="3">
    <source>
        <dbReference type="ARBA" id="ARBA00011890"/>
    </source>
</evidence>
<dbReference type="InterPro" id="IPR029063">
    <property type="entry name" value="SAM-dependent_MTases_sf"/>
</dbReference>
<protein>
    <recommendedName>
        <fullName evidence="4">Protein-L-isoaspartate O-methyltransferase</fullName>
        <ecNumber evidence="3">2.1.1.77</ecNumber>
    </recommendedName>
    <alternativeName>
        <fullName evidence="11">L-isoaspartyl protein carboxyl methyltransferase</fullName>
    </alternativeName>
    <alternativeName>
        <fullName evidence="9">Protein L-isoaspartyl methyltransferase</fullName>
    </alternativeName>
    <alternativeName>
        <fullName evidence="10">Protein-beta-aspartate methyltransferase</fullName>
    </alternativeName>
</protein>
<keyword evidence="13" id="KW-1185">Reference proteome</keyword>
<dbReference type="InterPro" id="IPR000682">
    <property type="entry name" value="PCMT"/>
</dbReference>
<dbReference type="EMBL" id="FQUP01000003">
    <property type="protein sequence ID" value="SHG04995.1"/>
    <property type="molecule type" value="Genomic_DNA"/>
</dbReference>
<keyword evidence="5" id="KW-0963">Cytoplasm</keyword>
<dbReference type="Proteomes" id="UP000184485">
    <property type="component" value="Unassembled WGS sequence"/>
</dbReference>
<evidence type="ECO:0000256" key="6">
    <source>
        <dbReference type="ARBA" id="ARBA00022603"/>
    </source>
</evidence>
<dbReference type="EC" id="2.1.1.77" evidence="3"/>
<evidence type="ECO:0000256" key="10">
    <source>
        <dbReference type="ARBA" id="ARBA00031323"/>
    </source>
</evidence>